<dbReference type="Pfam" id="PF08386">
    <property type="entry name" value="Abhydrolase_4"/>
    <property type="match status" value="1"/>
</dbReference>
<feature type="chain" id="PRO_5035264011" evidence="4">
    <location>
        <begin position="34"/>
        <end position="517"/>
    </location>
</feature>
<dbReference type="InterPro" id="IPR029058">
    <property type="entry name" value="AB_hydrolase_fold"/>
</dbReference>
<dbReference type="GO" id="GO:0016787">
    <property type="term" value="F:hydrolase activity"/>
    <property type="evidence" value="ECO:0007669"/>
    <property type="project" value="UniProtKB-KW"/>
</dbReference>
<dbReference type="SUPFAM" id="SSF53474">
    <property type="entry name" value="alpha/beta-Hydrolases"/>
    <property type="match status" value="1"/>
</dbReference>
<keyword evidence="3 7" id="KW-0378">Hydrolase</keyword>
<dbReference type="RefSeq" id="WP_203699221.1">
    <property type="nucleotide sequence ID" value="NZ_BAAALC010000055.1"/>
</dbReference>
<dbReference type="PROSITE" id="PS51257">
    <property type="entry name" value="PROKAR_LIPOPROTEIN"/>
    <property type="match status" value="1"/>
</dbReference>
<sequence>MARGGSARLRLRAAAAVAAVCLSAACATTQQVAAPTPGPGRAQPGIAWTACEGLDRSFECAKVPVPLDWAEPDGQRIELAVIRHLASRPQQRIGSMFMNPGGPGQSGVELVRGGGADFDAWGGGRFDVVGWDPRGTNGSSPVRCFPSEADEARFWQGVTFPSTQAESAAYQVKATELARRCGEVSGRLLSHISTADTARDLDALRELVGDRLLTYTGLSYGSMIGQTYLNLFPGRTRAMMLDGIVDAVDYTTSAETRTANNVSSADEVFAQFLKLCQQAAPGRCALAGHGEPVTERVETLFARARRAPIPAPHADPPGTLSYGDLQAATFTPLRLPLTWPQFAADLDAAAEGDASALLTSARQLQSPAGFSGATTSAAISCVDGPARVPVARWPEQMARFTDAGRLWGTVLGWWLWAPCAANWPADPAGRYAGPWNAPTETPVLLVGARYDAGTPYRNAQAAQRRLGDAVLLTLNGYGHPSYQVPSACLDKARVRYLVDLVTPPPGTICEPDRQPFG</sequence>
<name>A0A8J3PCD8_9ACTN</name>
<comment type="caution">
    <text evidence="7">The sequence shown here is derived from an EMBL/GenBank/DDBJ whole genome shotgun (WGS) entry which is preliminary data.</text>
</comment>
<organism evidence="7 8">
    <name type="scientific">Catellatospora coxensis</name>
    <dbReference type="NCBI Taxonomy" id="310354"/>
    <lineage>
        <taxon>Bacteria</taxon>
        <taxon>Bacillati</taxon>
        <taxon>Actinomycetota</taxon>
        <taxon>Actinomycetes</taxon>
        <taxon>Micromonosporales</taxon>
        <taxon>Micromonosporaceae</taxon>
        <taxon>Catellatospora</taxon>
    </lineage>
</organism>
<gene>
    <name evidence="7" type="ORF">Cco03nite_79680</name>
</gene>
<evidence type="ECO:0000256" key="3">
    <source>
        <dbReference type="ARBA" id="ARBA00022801"/>
    </source>
</evidence>
<evidence type="ECO:0000259" key="5">
    <source>
        <dbReference type="Pfam" id="PF00561"/>
    </source>
</evidence>
<dbReference type="InterPro" id="IPR051601">
    <property type="entry name" value="Serine_prot/Carboxylest_S33"/>
</dbReference>
<feature type="domain" description="Peptidase S33 tripeptidyl aminopeptidase-like C-terminal" evidence="6">
    <location>
        <begin position="415"/>
        <end position="509"/>
    </location>
</feature>
<feature type="domain" description="AB hydrolase-1" evidence="5">
    <location>
        <begin position="98"/>
        <end position="250"/>
    </location>
</feature>
<feature type="signal peptide" evidence="4">
    <location>
        <begin position="1"/>
        <end position="33"/>
    </location>
</feature>
<evidence type="ECO:0000259" key="6">
    <source>
        <dbReference type="Pfam" id="PF08386"/>
    </source>
</evidence>
<dbReference type="Gene3D" id="3.40.50.1820">
    <property type="entry name" value="alpha/beta hydrolase"/>
    <property type="match status" value="1"/>
</dbReference>
<comment type="similarity">
    <text evidence="1">Belongs to the peptidase S33 family.</text>
</comment>
<evidence type="ECO:0000313" key="8">
    <source>
        <dbReference type="Proteomes" id="UP000630887"/>
    </source>
</evidence>
<evidence type="ECO:0000256" key="4">
    <source>
        <dbReference type="SAM" id="SignalP"/>
    </source>
</evidence>
<dbReference type="Proteomes" id="UP000630887">
    <property type="component" value="Unassembled WGS sequence"/>
</dbReference>
<dbReference type="InterPro" id="IPR000073">
    <property type="entry name" value="AB_hydrolase_1"/>
</dbReference>
<evidence type="ECO:0000256" key="1">
    <source>
        <dbReference type="ARBA" id="ARBA00010088"/>
    </source>
</evidence>
<proteinExistence type="inferred from homology"/>
<dbReference type="PANTHER" id="PTHR43248:SF29">
    <property type="entry name" value="TRIPEPTIDYL AMINOPEPTIDASE"/>
    <property type="match status" value="1"/>
</dbReference>
<dbReference type="Pfam" id="PF00561">
    <property type="entry name" value="Abhydrolase_1"/>
    <property type="match status" value="1"/>
</dbReference>
<accession>A0A8J3PCD8</accession>
<keyword evidence="2 4" id="KW-0732">Signal</keyword>
<dbReference type="EMBL" id="BONI01000125">
    <property type="protein sequence ID" value="GIG11268.1"/>
    <property type="molecule type" value="Genomic_DNA"/>
</dbReference>
<dbReference type="PANTHER" id="PTHR43248">
    <property type="entry name" value="2-SUCCINYL-6-HYDROXY-2,4-CYCLOHEXADIENE-1-CARBOXYLATE SYNTHASE"/>
    <property type="match status" value="1"/>
</dbReference>
<keyword evidence="8" id="KW-1185">Reference proteome</keyword>
<evidence type="ECO:0000313" key="7">
    <source>
        <dbReference type="EMBL" id="GIG11268.1"/>
    </source>
</evidence>
<dbReference type="InterPro" id="IPR013595">
    <property type="entry name" value="Pept_S33_TAP-like_C"/>
</dbReference>
<reference evidence="7 8" key="1">
    <citation type="submission" date="2021-01" db="EMBL/GenBank/DDBJ databases">
        <title>Whole genome shotgun sequence of Catellatospora coxensis NBRC 107359.</title>
        <authorList>
            <person name="Komaki H."/>
            <person name="Tamura T."/>
        </authorList>
    </citation>
    <scope>NUCLEOTIDE SEQUENCE [LARGE SCALE GENOMIC DNA]</scope>
    <source>
        <strain evidence="7 8">NBRC 107359</strain>
    </source>
</reference>
<dbReference type="AlphaFoldDB" id="A0A8J3PCD8"/>
<protein>
    <submittedName>
        <fullName evidence="7">Hydrolase</fullName>
    </submittedName>
</protein>
<evidence type="ECO:0000256" key="2">
    <source>
        <dbReference type="ARBA" id="ARBA00022729"/>
    </source>
</evidence>